<keyword evidence="3" id="KW-1185">Reference proteome</keyword>
<organism evidence="2 3">
    <name type="scientific">Penicillium frequentans</name>
    <dbReference type="NCBI Taxonomy" id="3151616"/>
    <lineage>
        <taxon>Eukaryota</taxon>
        <taxon>Fungi</taxon>
        <taxon>Dikarya</taxon>
        <taxon>Ascomycota</taxon>
        <taxon>Pezizomycotina</taxon>
        <taxon>Eurotiomycetes</taxon>
        <taxon>Eurotiomycetidae</taxon>
        <taxon>Eurotiales</taxon>
        <taxon>Aspergillaceae</taxon>
        <taxon>Penicillium</taxon>
    </lineage>
</organism>
<proteinExistence type="predicted"/>
<feature type="compositionally biased region" description="Polar residues" evidence="1">
    <location>
        <begin position="58"/>
        <end position="78"/>
    </location>
</feature>
<protein>
    <recommendedName>
        <fullName evidence="4">Aflatoxin regulatory protein domain-containing protein</fullName>
    </recommendedName>
</protein>
<evidence type="ECO:0008006" key="4">
    <source>
        <dbReference type="Google" id="ProtNLM"/>
    </source>
</evidence>
<dbReference type="EMBL" id="JAQIZZ010000008">
    <property type="protein sequence ID" value="KAJ5526066.1"/>
    <property type="molecule type" value="Genomic_DNA"/>
</dbReference>
<feature type="compositionally biased region" description="Polar residues" evidence="1">
    <location>
        <begin position="231"/>
        <end position="248"/>
    </location>
</feature>
<feature type="region of interest" description="Disordered" evidence="1">
    <location>
        <begin position="58"/>
        <end position="88"/>
    </location>
</feature>
<feature type="region of interest" description="Disordered" evidence="1">
    <location>
        <begin position="231"/>
        <end position="254"/>
    </location>
</feature>
<reference evidence="2 3" key="1">
    <citation type="journal article" date="2023" name="IMA Fungus">
        <title>Comparative genomic study of the Penicillium genus elucidates a diverse pangenome and 15 lateral gene transfer events.</title>
        <authorList>
            <person name="Petersen C."/>
            <person name="Sorensen T."/>
            <person name="Nielsen M.R."/>
            <person name="Sondergaard T.E."/>
            <person name="Sorensen J.L."/>
            <person name="Fitzpatrick D.A."/>
            <person name="Frisvad J.C."/>
            <person name="Nielsen K.L."/>
        </authorList>
    </citation>
    <scope>NUCLEOTIDE SEQUENCE [LARGE SCALE GENOMIC DNA]</scope>
    <source>
        <strain evidence="2 3">IBT 35679</strain>
    </source>
</reference>
<evidence type="ECO:0000313" key="3">
    <source>
        <dbReference type="Proteomes" id="UP001220324"/>
    </source>
</evidence>
<dbReference type="Proteomes" id="UP001220324">
    <property type="component" value="Unassembled WGS sequence"/>
</dbReference>
<evidence type="ECO:0000313" key="2">
    <source>
        <dbReference type="EMBL" id="KAJ5526066.1"/>
    </source>
</evidence>
<gene>
    <name evidence="2" type="ORF">N7494_012716</name>
</gene>
<evidence type="ECO:0000256" key="1">
    <source>
        <dbReference type="SAM" id="MobiDB-lite"/>
    </source>
</evidence>
<accession>A0AAD6CMM2</accession>
<sequence>MGFQASTYPEPSFPFDHWNEQQLSWATGVYPMQPTFDSLLFEPGCRLDHQPLASHTTVMDPSFNLQDDSHTSATSSLPSQPPIPLNTSPPSLVDNHWDASWDAVISVTENDKQGASCTVDWSPTNNYDVRKRLFKLNLEMIDDLELLETGSDILQPSAFPGSDTGSSAGKLEIPVFRMLNHSTQFLEILQSGIGASEDPLHLIPSIEFPNGETNTFEYLKPFSEGVEKINESSALSHHSDHPTSNPALSDQMRDSLPPACDVSTSMGMLTAYCHLIRVYRATFNQLYQLFLLVPPADAAAFLLLPSSQHGQFHMEGNLTVQVQVLIDLSTNMLAKIERALGISCSETDECMGPVASVLASGPLTSVRDHIITQEQVECGIPLKETMSCLRKLVSDPICV</sequence>
<name>A0AAD6CMM2_9EURO</name>
<dbReference type="AlphaFoldDB" id="A0AAD6CMM2"/>
<comment type="caution">
    <text evidence="2">The sequence shown here is derived from an EMBL/GenBank/DDBJ whole genome shotgun (WGS) entry which is preliminary data.</text>
</comment>